<dbReference type="GO" id="GO:0098793">
    <property type="term" value="C:presynapse"/>
    <property type="evidence" value="ECO:0007669"/>
    <property type="project" value="GOC"/>
</dbReference>
<dbReference type="PROSITE" id="PS50084">
    <property type="entry name" value="KH_TYPE_1"/>
    <property type="match status" value="2"/>
</dbReference>
<dbReference type="SUPFAM" id="SSF54791">
    <property type="entry name" value="Eukaryotic type KH-domain (KH-domain type I)"/>
    <property type="match status" value="1"/>
</dbReference>
<dbReference type="GO" id="GO:0048513">
    <property type="term" value="P:animal organ development"/>
    <property type="evidence" value="ECO:0007669"/>
    <property type="project" value="TreeGrafter"/>
</dbReference>
<dbReference type="GO" id="GO:0051028">
    <property type="term" value="P:mRNA transport"/>
    <property type="evidence" value="ECO:0007669"/>
    <property type="project" value="TreeGrafter"/>
</dbReference>
<feature type="compositionally biased region" description="Basic and acidic residues" evidence="2">
    <location>
        <begin position="448"/>
        <end position="463"/>
    </location>
</feature>
<feature type="domain" description="K Homology" evidence="3">
    <location>
        <begin position="295"/>
        <end position="351"/>
    </location>
</feature>
<dbReference type="GO" id="GO:0043005">
    <property type="term" value="C:neuron projection"/>
    <property type="evidence" value="ECO:0007669"/>
    <property type="project" value="TreeGrafter"/>
</dbReference>
<dbReference type="STRING" id="46835.A0A504Z3U4"/>
<reference evidence="4 5" key="1">
    <citation type="submission" date="2019-04" db="EMBL/GenBank/DDBJ databases">
        <title>Annotation for the trematode Fasciola gigantica.</title>
        <authorList>
            <person name="Choi Y.-J."/>
        </authorList>
    </citation>
    <scope>NUCLEOTIDE SEQUENCE [LARGE SCALE GENOMIC DNA]</scope>
    <source>
        <strain evidence="4">Uganda_cow_1</strain>
    </source>
</reference>
<feature type="compositionally biased region" description="Polar residues" evidence="2">
    <location>
        <begin position="548"/>
        <end position="557"/>
    </location>
</feature>
<feature type="compositionally biased region" description="Polar residues" evidence="2">
    <location>
        <begin position="607"/>
        <end position="628"/>
    </location>
</feature>
<evidence type="ECO:0000256" key="1">
    <source>
        <dbReference type="PROSITE-ProRule" id="PRU00117"/>
    </source>
</evidence>
<dbReference type="GO" id="GO:0010494">
    <property type="term" value="C:cytoplasmic stress granule"/>
    <property type="evidence" value="ECO:0007669"/>
    <property type="project" value="TreeGrafter"/>
</dbReference>
<comment type="caution">
    <text evidence="4">The sequence shown here is derived from an EMBL/GenBank/DDBJ whole genome shotgun (WGS) entry which is preliminary data.</text>
</comment>
<dbReference type="GO" id="GO:0045727">
    <property type="term" value="P:positive regulation of translation"/>
    <property type="evidence" value="ECO:0007669"/>
    <property type="project" value="TreeGrafter"/>
</dbReference>
<proteinExistence type="predicted"/>
<feature type="compositionally biased region" description="Polar residues" evidence="2">
    <location>
        <begin position="525"/>
        <end position="540"/>
    </location>
</feature>
<protein>
    <submittedName>
        <fullName evidence="4">Fragile X mental retardation protein 1 B</fullName>
    </submittedName>
</protein>
<gene>
    <name evidence="4" type="ORF">FGIG_03331</name>
</gene>
<evidence type="ECO:0000313" key="4">
    <source>
        <dbReference type="EMBL" id="TPP67436.1"/>
    </source>
</evidence>
<dbReference type="GO" id="GO:0005634">
    <property type="term" value="C:nucleus"/>
    <property type="evidence" value="ECO:0007669"/>
    <property type="project" value="TreeGrafter"/>
</dbReference>
<dbReference type="GO" id="GO:0003730">
    <property type="term" value="F:mRNA 3'-UTR binding"/>
    <property type="evidence" value="ECO:0007669"/>
    <property type="project" value="TreeGrafter"/>
</dbReference>
<dbReference type="GO" id="GO:0043488">
    <property type="term" value="P:regulation of mRNA stability"/>
    <property type="evidence" value="ECO:0007669"/>
    <property type="project" value="TreeGrafter"/>
</dbReference>
<feature type="compositionally biased region" description="Basic and acidic residues" evidence="2">
    <location>
        <begin position="508"/>
        <end position="524"/>
    </location>
</feature>
<evidence type="ECO:0000313" key="5">
    <source>
        <dbReference type="Proteomes" id="UP000316759"/>
    </source>
</evidence>
<dbReference type="Gene3D" id="2.30.30.140">
    <property type="match status" value="1"/>
</dbReference>
<dbReference type="InterPro" id="IPR040148">
    <property type="entry name" value="FMR1"/>
</dbReference>
<dbReference type="InterPro" id="IPR036612">
    <property type="entry name" value="KH_dom_type_1_sf"/>
</dbReference>
<feature type="compositionally biased region" description="Basic residues" evidence="2">
    <location>
        <begin position="469"/>
        <end position="486"/>
    </location>
</feature>
<dbReference type="GO" id="GO:0048170">
    <property type="term" value="P:positive regulation of long-term neuronal synaptic plasticity"/>
    <property type="evidence" value="ECO:0007669"/>
    <property type="project" value="TreeGrafter"/>
</dbReference>
<dbReference type="EMBL" id="SUNJ01000684">
    <property type="protein sequence ID" value="TPP67436.1"/>
    <property type="molecule type" value="Genomic_DNA"/>
</dbReference>
<dbReference type="PANTHER" id="PTHR10603">
    <property type="entry name" value="FRAGILE X MENTAL RETARDATION SYNDROME-RELATED PROTEIN"/>
    <property type="match status" value="1"/>
</dbReference>
<dbReference type="AlphaFoldDB" id="A0A504Z3U4"/>
<organism evidence="4 5">
    <name type="scientific">Fasciola gigantica</name>
    <name type="common">Giant liver fluke</name>
    <dbReference type="NCBI Taxonomy" id="46835"/>
    <lineage>
        <taxon>Eukaryota</taxon>
        <taxon>Metazoa</taxon>
        <taxon>Spiralia</taxon>
        <taxon>Lophotrochozoa</taxon>
        <taxon>Platyhelminthes</taxon>
        <taxon>Trematoda</taxon>
        <taxon>Digenea</taxon>
        <taxon>Plagiorchiida</taxon>
        <taxon>Echinostomata</taxon>
        <taxon>Echinostomatoidea</taxon>
        <taxon>Fasciolidae</taxon>
        <taxon>Fasciola</taxon>
    </lineage>
</organism>
<dbReference type="PANTHER" id="PTHR10603:SF7">
    <property type="entry name" value="FRAGILE X MESSENGER RIBONUCLEOPROTEIN 1 HOMOLOG"/>
    <property type="match status" value="1"/>
</dbReference>
<accession>A0A504Z3U4</accession>
<dbReference type="Pfam" id="PF00013">
    <property type="entry name" value="KH_1"/>
    <property type="match status" value="1"/>
</dbReference>
<dbReference type="GO" id="GO:0045182">
    <property type="term" value="F:translation regulator activity"/>
    <property type="evidence" value="ECO:0007669"/>
    <property type="project" value="TreeGrafter"/>
</dbReference>
<dbReference type="CDD" id="cd22426">
    <property type="entry name" value="KH_I_FMR1_FXR_rpt2"/>
    <property type="match status" value="1"/>
</dbReference>
<keyword evidence="1" id="KW-0694">RNA-binding</keyword>
<sequence>MEIGIPVEVEGTFGEFYSGIVYGIDSTDEYHVNLLDSSNSTIVMEVHIPPSSMRLPPDVAAFPFDPMQGQEVDVLIPCCSNSSESSADSESETQPITKLSAWWPGQVKKVAGSFVIVELASAFSTEAIPERPNSHDVVVINNRISIPLPSSILKTDVVEKHQLRPRSHQTNFDPASFHMHNIDVPDALVPYCREPANYVQFARRCGLPILVCMAPDSLRPSSPIHRDDGETYELRARLLVISTDVSTVKRAAVIDNTFIEMLQQKVQILQQTEELSRKLEASRVSQMPAPFVEFLRVPESLIPQAIGHQGSNIRKASAVEGIISIKLDRLECTFRISGKTQEAVQEAKALMDYSIEIVPVPRTYVGPILGSGQRHIQHIVDRIGLSGMRISGALAPDVPDFVAFQLTGTRRAIADAKMFLEFHIASLRELDELRGVKSPPLVPPATEATRDGDSSADQPDHHGPGRQISTRRQKKRELRAAQHGRLRASPQQTGDFGNGDGVVESGEEINRDSGPDTDHSEQRTGRSANQEIISSGNSRPPRQRRAQDIQSNNNAPPNQRELHENVIHQKKVTTHDPPDPPDPRIHVEPYMNGTSSAESPSFRPPQSRKNNQTNRTLPSATTIGTAVM</sequence>
<dbReference type="GO" id="GO:0099577">
    <property type="term" value="P:regulation of translation at presynapse, modulating synaptic transmission"/>
    <property type="evidence" value="ECO:0007669"/>
    <property type="project" value="TreeGrafter"/>
</dbReference>
<dbReference type="Gene3D" id="3.30.1370.10">
    <property type="entry name" value="K Homology domain, type 1"/>
    <property type="match status" value="2"/>
</dbReference>
<dbReference type="Proteomes" id="UP000316759">
    <property type="component" value="Unassembled WGS sequence"/>
</dbReference>
<dbReference type="OrthoDB" id="424249at2759"/>
<evidence type="ECO:0000256" key="2">
    <source>
        <dbReference type="SAM" id="MobiDB-lite"/>
    </source>
</evidence>
<feature type="compositionally biased region" description="Basic and acidic residues" evidence="2">
    <location>
        <begin position="560"/>
        <end position="587"/>
    </location>
</feature>
<evidence type="ECO:0000259" key="3">
    <source>
        <dbReference type="Pfam" id="PF00013"/>
    </source>
</evidence>
<name>A0A504Z3U4_FASGI</name>
<dbReference type="InterPro" id="IPR004088">
    <property type="entry name" value="KH_dom_type_1"/>
</dbReference>
<feature type="region of interest" description="Disordered" evidence="2">
    <location>
        <begin position="436"/>
        <end position="628"/>
    </location>
</feature>
<keyword evidence="5" id="KW-1185">Reference proteome</keyword>